<evidence type="ECO:0000256" key="8">
    <source>
        <dbReference type="ARBA" id="ARBA00022776"/>
    </source>
</evidence>
<dbReference type="PANTHER" id="PTHR24056:SF334">
    <property type="entry name" value="CYCLIN-DEPENDENT KINASE 1"/>
    <property type="match status" value="1"/>
</dbReference>
<evidence type="ECO:0000256" key="5">
    <source>
        <dbReference type="ARBA" id="ARBA00022618"/>
    </source>
</evidence>
<evidence type="ECO:0000256" key="4">
    <source>
        <dbReference type="ARBA" id="ARBA00022553"/>
    </source>
</evidence>
<evidence type="ECO:0000256" key="3">
    <source>
        <dbReference type="ARBA" id="ARBA00022527"/>
    </source>
</evidence>
<dbReference type="Pfam" id="PF00069">
    <property type="entry name" value="Pkinase"/>
    <property type="match status" value="1"/>
</dbReference>
<keyword evidence="6" id="KW-0808">Transferase</keyword>
<dbReference type="GO" id="GO:0004693">
    <property type="term" value="F:cyclin-dependent protein serine/threonine kinase activity"/>
    <property type="evidence" value="ECO:0007669"/>
    <property type="project" value="UniProtKB-EC"/>
</dbReference>
<dbReference type="InterPro" id="IPR017441">
    <property type="entry name" value="Protein_kinase_ATP_BS"/>
</dbReference>
<comment type="catalytic activity">
    <reaction evidence="14">
        <text>L-seryl-[protein] + ATP = O-phospho-L-seryl-[protein] + ADP + H(+)</text>
        <dbReference type="Rhea" id="RHEA:17989"/>
        <dbReference type="Rhea" id="RHEA-COMP:9863"/>
        <dbReference type="Rhea" id="RHEA-COMP:11604"/>
        <dbReference type="ChEBI" id="CHEBI:15378"/>
        <dbReference type="ChEBI" id="CHEBI:29999"/>
        <dbReference type="ChEBI" id="CHEBI:30616"/>
        <dbReference type="ChEBI" id="CHEBI:83421"/>
        <dbReference type="ChEBI" id="CHEBI:456216"/>
        <dbReference type="EC" id="2.7.11.22"/>
    </reaction>
</comment>
<protein>
    <recommendedName>
        <fullName evidence="18">Protein kinase domain-containing protein</fullName>
    </recommendedName>
</protein>
<comment type="catalytic activity">
    <reaction evidence="15">
        <text>[DNA-directed RNA polymerase] + ATP = phospho-[DNA-directed RNA polymerase] + ADP + H(+)</text>
        <dbReference type="Rhea" id="RHEA:10216"/>
        <dbReference type="Rhea" id="RHEA-COMP:11321"/>
        <dbReference type="Rhea" id="RHEA-COMP:11322"/>
        <dbReference type="ChEBI" id="CHEBI:15378"/>
        <dbReference type="ChEBI" id="CHEBI:30616"/>
        <dbReference type="ChEBI" id="CHEBI:43176"/>
        <dbReference type="ChEBI" id="CHEBI:68546"/>
        <dbReference type="ChEBI" id="CHEBI:456216"/>
        <dbReference type="EC" id="2.7.11.23"/>
    </reaction>
</comment>
<dbReference type="Gene3D" id="3.30.200.20">
    <property type="entry name" value="Phosphorylase Kinase, domain 1"/>
    <property type="match status" value="1"/>
</dbReference>
<dbReference type="SUPFAM" id="SSF56112">
    <property type="entry name" value="Protein kinase-like (PK-like)"/>
    <property type="match status" value="1"/>
</dbReference>
<dbReference type="PROSITE" id="PS00108">
    <property type="entry name" value="PROTEIN_KINASE_ST"/>
    <property type="match status" value="1"/>
</dbReference>
<dbReference type="PROSITE" id="PS50011">
    <property type="entry name" value="PROTEIN_KINASE_DOM"/>
    <property type="match status" value="1"/>
</dbReference>
<reference evidence="19" key="1">
    <citation type="submission" date="2024-04" db="UniProtKB">
        <authorList>
            <consortium name="EnsemblMetazoa"/>
        </authorList>
    </citation>
    <scope>IDENTIFICATION</scope>
    <source>
        <strain evidence="19">EBRO</strain>
    </source>
</reference>
<feature type="binding site" evidence="16">
    <location>
        <position position="33"/>
    </location>
    <ligand>
        <name>ATP</name>
        <dbReference type="ChEBI" id="CHEBI:30616"/>
    </ligand>
</feature>
<name>A0AAG5DWH3_ANOAO</name>
<evidence type="ECO:0000256" key="7">
    <source>
        <dbReference type="ARBA" id="ARBA00022741"/>
    </source>
</evidence>
<evidence type="ECO:0000256" key="14">
    <source>
        <dbReference type="ARBA" id="ARBA00048367"/>
    </source>
</evidence>
<accession>A0AAG5DWH3</accession>
<dbReference type="GO" id="GO:0005524">
    <property type="term" value="F:ATP binding"/>
    <property type="evidence" value="ECO:0007669"/>
    <property type="project" value="UniProtKB-UniRule"/>
</dbReference>
<dbReference type="GO" id="GO:0000086">
    <property type="term" value="P:G2/M transition of mitotic cell cycle"/>
    <property type="evidence" value="ECO:0007669"/>
    <property type="project" value="TreeGrafter"/>
</dbReference>
<dbReference type="GO" id="GO:0051301">
    <property type="term" value="P:cell division"/>
    <property type="evidence" value="ECO:0007669"/>
    <property type="project" value="UniProtKB-KW"/>
</dbReference>
<organism evidence="19 20">
    <name type="scientific">Anopheles atroparvus</name>
    <name type="common">European mosquito</name>
    <dbReference type="NCBI Taxonomy" id="41427"/>
    <lineage>
        <taxon>Eukaryota</taxon>
        <taxon>Metazoa</taxon>
        <taxon>Ecdysozoa</taxon>
        <taxon>Arthropoda</taxon>
        <taxon>Hexapoda</taxon>
        <taxon>Insecta</taxon>
        <taxon>Pterygota</taxon>
        <taxon>Neoptera</taxon>
        <taxon>Endopterygota</taxon>
        <taxon>Diptera</taxon>
        <taxon>Nematocera</taxon>
        <taxon>Culicoidea</taxon>
        <taxon>Culicidae</taxon>
        <taxon>Anophelinae</taxon>
        <taxon>Anopheles</taxon>
    </lineage>
</organism>
<dbReference type="SMART" id="SM00220">
    <property type="entry name" value="S_TKc"/>
    <property type="match status" value="1"/>
</dbReference>
<comment type="subcellular location">
    <subcellularLocation>
        <location evidence="1">Nucleus</location>
    </subcellularLocation>
</comment>
<evidence type="ECO:0000256" key="6">
    <source>
        <dbReference type="ARBA" id="ARBA00022679"/>
    </source>
</evidence>
<evidence type="ECO:0000256" key="15">
    <source>
        <dbReference type="ARBA" id="ARBA00049280"/>
    </source>
</evidence>
<dbReference type="Proteomes" id="UP000075880">
    <property type="component" value="Unassembled WGS sequence"/>
</dbReference>
<evidence type="ECO:0000256" key="11">
    <source>
        <dbReference type="ARBA" id="ARBA00023242"/>
    </source>
</evidence>
<dbReference type="PANTHER" id="PTHR24056">
    <property type="entry name" value="CELL DIVISION PROTEIN KINASE"/>
    <property type="match status" value="1"/>
</dbReference>
<dbReference type="GO" id="GO:0007095">
    <property type="term" value="P:mitotic G2 DNA damage checkpoint signaling"/>
    <property type="evidence" value="ECO:0007669"/>
    <property type="project" value="TreeGrafter"/>
</dbReference>
<comment type="catalytic activity">
    <reaction evidence="13">
        <text>L-threonyl-[protein] + ATP = O-phospho-L-threonyl-[protein] + ADP + H(+)</text>
        <dbReference type="Rhea" id="RHEA:46608"/>
        <dbReference type="Rhea" id="RHEA-COMP:11060"/>
        <dbReference type="Rhea" id="RHEA-COMP:11605"/>
        <dbReference type="ChEBI" id="CHEBI:15378"/>
        <dbReference type="ChEBI" id="CHEBI:30013"/>
        <dbReference type="ChEBI" id="CHEBI:30616"/>
        <dbReference type="ChEBI" id="CHEBI:61977"/>
        <dbReference type="ChEBI" id="CHEBI:456216"/>
        <dbReference type="EC" id="2.7.11.22"/>
    </reaction>
</comment>
<dbReference type="AlphaFoldDB" id="A0AAG5DWH3"/>
<keyword evidence="10 16" id="KW-0067">ATP-binding</keyword>
<evidence type="ECO:0000256" key="1">
    <source>
        <dbReference type="ARBA" id="ARBA00004123"/>
    </source>
</evidence>
<keyword evidence="11" id="KW-0539">Nucleus</keyword>
<dbReference type="InterPro" id="IPR050108">
    <property type="entry name" value="CDK"/>
</dbReference>
<dbReference type="InterPro" id="IPR011009">
    <property type="entry name" value="Kinase-like_dom_sf"/>
</dbReference>
<dbReference type="EnsemblMetazoa" id="ENSAATROPT017001">
    <property type="protein sequence ID" value="ENSAATROPP014983"/>
    <property type="gene ID" value="ENSAATROPG013911"/>
</dbReference>
<dbReference type="FunFam" id="1.10.510.10:FF:000624">
    <property type="entry name" value="Mitogen-activated protein kinase"/>
    <property type="match status" value="1"/>
</dbReference>
<evidence type="ECO:0000256" key="13">
    <source>
        <dbReference type="ARBA" id="ARBA00047811"/>
    </source>
</evidence>
<keyword evidence="12" id="KW-0131">Cell cycle</keyword>
<evidence type="ECO:0000256" key="10">
    <source>
        <dbReference type="ARBA" id="ARBA00022840"/>
    </source>
</evidence>
<evidence type="ECO:0000313" key="19">
    <source>
        <dbReference type="EnsemblMetazoa" id="ENSAATROPP014983"/>
    </source>
</evidence>
<evidence type="ECO:0000256" key="16">
    <source>
        <dbReference type="PROSITE-ProRule" id="PRU10141"/>
    </source>
</evidence>
<evidence type="ECO:0000256" key="2">
    <source>
        <dbReference type="ARBA" id="ARBA00006485"/>
    </source>
</evidence>
<keyword evidence="4" id="KW-0597">Phosphoprotein</keyword>
<proteinExistence type="inferred from homology"/>
<dbReference type="InterPro" id="IPR008271">
    <property type="entry name" value="Ser/Thr_kinase_AS"/>
</dbReference>
<keyword evidence="5" id="KW-0132">Cell division</keyword>
<dbReference type="GO" id="GO:0008353">
    <property type="term" value="F:RNA polymerase II CTD heptapeptide repeat kinase activity"/>
    <property type="evidence" value="ECO:0007669"/>
    <property type="project" value="UniProtKB-EC"/>
</dbReference>
<evidence type="ECO:0000313" key="20">
    <source>
        <dbReference type="Proteomes" id="UP000075880"/>
    </source>
</evidence>
<dbReference type="InterPro" id="IPR000719">
    <property type="entry name" value="Prot_kinase_dom"/>
</dbReference>
<evidence type="ECO:0000256" key="17">
    <source>
        <dbReference type="RuleBase" id="RU000304"/>
    </source>
</evidence>
<dbReference type="PROSITE" id="PS00107">
    <property type="entry name" value="PROTEIN_KINASE_ATP"/>
    <property type="match status" value="1"/>
</dbReference>
<keyword evidence="7 16" id="KW-0547">Nucleotide-binding</keyword>
<evidence type="ECO:0000256" key="12">
    <source>
        <dbReference type="ARBA" id="ARBA00023306"/>
    </source>
</evidence>
<keyword evidence="20" id="KW-1185">Reference proteome</keyword>
<evidence type="ECO:0000256" key="9">
    <source>
        <dbReference type="ARBA" id="ARBA00022777"/>
    </source>
</evidence>
<comment type="similarity">
    <text evidence="2">Belongs to the protein kinase superfamily. CMGC Ser/Thr protein kinase family. CDC2/CDKX subfamily.</text>
</comment>
<keyword evidence="8" id="KW-0498">Mitosis</keyword>
<dbReference type="Gene3D" id="1.10.510.10">
    <property type="entry name" value="Transferase(Phosphotransferase) domain 1"/>
    <property type="match status" value="1"/>
</dbReference>
<sequence length="293" mass="33049">MEKYKIIKKIGEGSYGAVYAGHIRSTCTKVAVKRINIIDKPGSSESVCLEISMLKALKHPNVVSLLDVQVLDKSACLVMEYLWMDLFNYMYKKKTSDRMVPLRVKSYMFQITGAIMYCHKKSIMHRDLKPENLLIDKVGVIKVADFGLGCSFAVPQNYSNMVGKICYRAPEMLLGATSYSCSVDIWALGCIFAEMSASKLLFPGKLEIVQLLNIFSMLGTPTDPTWPGVTALPHYQRSFPRWAENTLEHAVANIDETGLDLLKKCLQCKPDARITANEMLNHKYFEGLKKNQR</sequence>
<keyword evidence="9" id="KW-0418">Kinase</keyword>
<dbReference type="GO" id="GO:0005634">
    <property type="term" value="C:nucleus"/>
    <property type="evidence" value="ECO:0007669"/>
    <property type="project" value="UniProtKB-SubCell"/>
</dbReference>
<evidence type="ECO:0000259" key="18">
    <source>
        <dbReference type="PROSITE" id="PS50011"/>
    </source>
</evidence>
<keyword evidence="3 17" id="KW-0723">Serine/threonine-protein kinase</keyword>
<feature type="domain" description="Protein kinase" evidence="18">
    <location>
        <begin position="4"/>
        <end position="285"/>
    </location>
</feature>